<dbReference type="Proteomes" id="UP000683360">
    <property type="component" value="Unassembled WGS sequence"/>
</dbReference>
<keyword evidence="1" id="KW-0325">Glycoprotein</keyword>
<evidence type="ECO:0000259" key="3">
    <source>
        <dbReference type="PROSITE" id="PS01186"/>
    </source>
</evidence>
<dbReference type="PROSITE" id="PS00022">
    <property type="entry name" value="EGF_1"/>
    <property type="match status" value="1"/>
</dbReference>
<organism evidence="4 5">
    <name type="scientific">Mytilus edulis</name>
    <name type="common">Blue mussel</name>
    <dbReference type="NCBI Taxonomy" id="6550"/>
    <lineage>
        <taxon>Eukaryota</taxon>
        <taxon>Metazoa</taxon>
        <taxon>Spiralia</taxon>
        <taxon>Lophotrochozoa</taxon>
        <taxon>Mollusca</taxon>
        <taxon>Bivalvia</taxon>
        <taxon>Autobranchia</taxon>
        <taxon>Pteriomorphia</taxon>
        <taxon>Mytilida</taxon>
        <taxon>Mytiloidea</taxon>
        <taxon>Mytilidae</taxon>
        <taxon>Mytilinae</taxon>
        <taxon>Mytilus</taxon>
    </lineage>
</organism>
<evidence type="ECO:0000259" key="2">
    <source>
        <dbReference type="PROSITE" id="PS00022"/>
    </source>
</evidence>
<gene>
    <name evidence="4" type="ORF">MEDL_13960</name>
</gene>
<sequence>MNRVPGSQSLFIARSRTETITNTVLYCSCLNNSEFLIYDAREYADCTWKESLPLCKPMKWKDTTCRKYGRTKREISDDFEFDVPLDVVKYETSLQNIEWKNGWNEQKAVTACDSFLTKSKLFTLCSKLTQTTQLTDKSTTIHVHNFDIAGVENISSLDIAEAVFYNDCPNDCSGLGLCQQGTCECDEGFEGEDCSVDRNKGPEVFGLIEESFCDLSKDHALSSQCLGMDFMKPKSSNVE</sequence>
<protein>
    <recommendedName>
        <fullName evidence="2 3">EGF-like domain-containing protein</fullName>
    </recommendedName>
</protein>
<feature type="domain" description="EGF-like" evidence="2 3">
    <location>
        <begin position="183"/>
        <end position="194"/>
    </location>
</feature>
<keyword evidence="5" id="KW-1185">Reference proteome</keyword>
<dbReference type="InterPro" id="IPR000742">
    <property type="entry name" value="EGF"/>
</dbReference>
<accession>A0A8S3QX48</accession>
<name>A0A8S3QX48_MYTED</name>
<dbReference type="EMBL" id="CAJPWZ010000720">
    <property type="protein sequence ID" value="CAG2199302.1"/>
    <property type="molecule type" value="Genomic_DNA"/>
</dbReference>
<dbReference type="Gene3D" id="2.10.25.10">
    <property type="entry name" value="Laminin"/>
    <property type="match status" value="1"/>
</dbReference>
<dbReference type="Pfam" id="PF23106">
    <property type="entry name" value="EGF_Teneurin"/>
    <property type="match status" value="1"/>
</dbReference>
<reference evidence="4" key="1">
    <citation type="submission" date="2021-03" db="EMBL/GenBank/DDBJ databases">
        <authorList>
            <person name="Bekaert M."/>
        </authorList>
    </citation>
    <scope>NUCLEOTIDE SEQUENCE</scope>
</reference>
<evidence type="ECO:0000313" key="5">
    <source>
        <dbReference type="Proteomes" id="UP000683360"/>
    </source>
</evidence>
<evidence type="ECO:0000256" key="1">
    <source>
        <dbReference type="ARBA" id="ARBA00023180"/>
    </source>
</evidence>
<comment type="caution">
    <text evidence="4">The sequence shown here is derived from an EMBL/GenBank/DDBJ whole genome shotgun (WGS) entry which is preliminary data.</text>
</comment>
<dbReference type="PROSITE" id="PS01186">
    <property type="entry name" value="EGF_2"/>
    <property type="match status" value="1"/>
</dbReference>
<dbReference type="OrthoDB" id="6126170at2759"/>
<dbReference type="AlphaFoldDB" id="A0A8S3QX48"/>
<proteinExistence type="predicted"/>
<evidence type="ECO:0000313" key="4">
    <source>
        <dbReference type="EMBL" id="CAG2199302.1"/>
    </source>
</evidence>
<dbReference type="FunFam" id="2.10.25.10:FF:000001">
    <property type="entry name" value="Tenascin C"/>
    <property type="match status" value="1"/>
</dbReference>